<proteinExistence type="predicted"/>
<organism evidence="4 5">
    <name type="scientific">Armillaria ostoyae</name>
    <name type="common">Armillaria root rot fungus</name>
    <dbReference type="NCBI Taxonomy" id="47428"/>
    <lineage>
        <taxon>Eukaryota</taxon>
        <taxon>Fungi</taxon>
        <taxon>Dikarya</taxon>
        <taxon>Basidiomycota</taxon>
        <taxon>Agaricomycotina</taxon>
        <taxon>Agaricomycetes</taxon>
        <taxon>Agaricomycetidae</taxon>
        <taxon>Agaricales</taxon>
        <taxon>Marasmiineae</taxon>
        <taxon>Physalacriaceae</taxon>
        <taxon>Armillaria</taxon>
    </lineage>
</organism>
<dbReference type="Pfam" id="PF14498">
    <property type="entry name" value="Glyco_hyd_65N_2"/>
    <property type="match status" value="1"/>
</dbReference>
<dbReference type="Pfam" id="PF22124">
    <property type="entry name" value="Glyco_hydro_95_cat"/>
    <property type="match status" value="1"/>
</dbReference>
<accession>A0A284RKH7</accession>
<evidence type="ECO:0000259" key="1">
    <source>
        <dbReference type="Pfam" id="PF14498"/>
    </source>
</evidence>
<dbReference type="Pfam" id="PF21307">
    <property type="entry name" value="Glyco_hydro_95_C"/>
    <property type="match status" value="1"/>
</dbReference>
<feature type="domain" description="Glycosyl hydrolase family 95 N-terminal" evidence="1">
    <location>
        <begin position="47"/>
        <end position="301"/>
    </location>
</feature>
<dbReference type="Gene3D" id="1.50.10.10">
    <property type="match status" value="1"/>
</dbReference>
<dbReference type="GO" id="GO:0005975">
    <property type="term" value="P:carbohydrate metabolic process"/>
    <property type="evidence" value="ECO:0007669"/>
    <property type="project" value="InterPro"/>
</dbReference>
<dbReference type="PIRSF" id="PIRSF007663">
    <property type="entry name" value="UCP007663"/>
    <property type="match status" value="1"/>
</dbReference>
<feature type="domain" description="Glycosyl hydrolase family 95 catalytic" evidence="3">
    <location>
        <begin position="332"/>
        <end position="762"/>
    </location>
</feature>
<evidence type="ECO:0000313" key="4">
    <source>
        <dbReference type="EMBL" id="SJL09258.1"/>
    </source>
</evidence>
<name>A0A284RKH7_ARMOS</name>
<evidence type="ECO:0000259" key="3">
    <source>
        <dbReference type="Pfam" id="PF22124"/>
    </source>
</evidence>
<dbReference type="AlphaFoldDB" id="A0A284RKH7"/>
<dbReference type="InterPro" id="IPR012341">
    <property type="entry name" value="6hp_glycosidase-like_sf"/>
</dbReference>
<sequence length="857" mass="92885">MIDFAGLYALCVSHFLMLFRRVFVPTATLGVGVLSAPSGFPATGNGLWYTTAAGAWSKSWLPIGNGYLAAMVPGGTRVEVTQLNIESLWSGGPFADPTYNGGNKDPSQQASLANSMQQIRETIWTSPIGEIGNVDVLGVDAGAYGSYAGAGHLITTLNITDGGTSNYTRWLDMDQGVARTSWTQDGISYLRSSFCSHPSKACTQHLTTTSNSTLPAVSYAFTASLESGLPQVNVSCLDGTDNALVVRGVVAEPGMGYEFIAWTESDTGAATCIPSGTNATIVVNGAHEAWISWIGDTEFDQNAGNQANAFSFKGADPHMKLLPFVSKTSTVYADIWKEHLADYTALMGSFTLDIGQIVDLENPTDVLRAAYQVGVGNTYLEWLAFNFGRYLLAGSARGLLPANLQGKWGNGLSNAWGADYHSNINIQMNYWVAEASGMDVTASLFDYFEKNWAPRGAITAQVLYNISRGWVTHNEMNIFGHTGMKAGDAEWADYPESNAWMMVHVWDHFDYTQDIAWWRAQGWPLLKVASLRSPVLLNGKLVQGVAGFHLDKLIEDDYFKDGTLVVAPCNSPEQQPITLGCAHAQQLIWQLFNAVEKGYPFSGDNDPDFLAEVLDKRSRMDKGIKVGSWGQLQEWKVEKDSPTDTHRHLSHLIGLYPGYAIGAFNDSVTNVTAEQALAAATVSLIARGNGTGPDADAGWEKAWRSACWSALKNGEQAWWELTYTIDRDFGPNLFSLYDPSSSDPIFQIDANLGLPGALMNMLIQSPDVASLNDTLIIKILPALPQAYAARGRVTGARVRGGLDVWFEWADGLVGRVDVNMAGVSTQGEGRKVRVEVGANGDVKGEFVLQSGRSVTLN</sequence>
<protein>
    <submittedName>
        <fullName evidence="4">Related to Probable alpha-fucosidase A</fullName>
    </submittedName>
</protein>
<dbReference type="InterPro" id="IPR016518">
    <property type="entry name" value="Alpha-L-fucosidase"/>
</dbReference>
<evidence type="ECO:0000313" key="5">
    <source>
        <dbReference type="Proteomes" id="UP000219338"/>
    </source>
</evidence>
<dbReference type="InterPro" id="IPR054363">
    <property type="entry name" value="GH95_cat"/>
</dbReference>
<dbReference type="Proteomes" id="UP000219338">
    <property type="component" value="Unassembled WGS sequence"/>
</dbReference>
<gene>
    <name evidence="4" type="ORF">ARMOST_12635</name>
</gene>
<dbReference type="PANTHER" id="PTHR31084:SF3">
    <property type="entry name" value="ALPHA-FUCOSIDASE A"/>
    <property type="match status" value="1"/>
</dbReference>
<evidence type="ECO:0000259" key="2">
    <source>
        <dbReference type="Pfam" id="PF21307"/>
    </source>
</evidence>
<dbReference type="InterPro" id="IPR008928">
    <property type="entry name" value="6-hairpin_glycosidase_sf"/>
</dbReference>
<dbReference type="GO" id="GO:0004560">
    <property type="term" value="F:alpha-L-fucosidase activity"/>
    <property type="evidence" value="ECO:0007669"/>
    <property type="project" value="InterPro"/>
</dbReference>
<dbReference type="InterPro" id="IPR027414">
    <property type="entry name" value="GH95_N_dom"/>
</dbReference>
<dbReference type="STRING" id="47428.A0A284RKH7"/>
<dbReference type="OrthoDB" id="2848340at2759"/>
<dbReference type="OMA" id="KVWRGAC"/>
<dbReference type="EMBL" id="FUEG01000010">
    <property type="protein sequence ID" value="SJL09258.1"/>
    <property type="molecule type" value="Genomic_DNA"/>
</dbReference>
<dbReference type="Gene3D" id="2.70.98.50">
    <property type="entry name" value="putative glycoside hydrolase family protein from bacillus halodurans"/>
    <property type="match status" value="1"/>
</dbReference>
<dbReference type="PANTHER" id="PTHR31084">
    <property type="entry name" value="ALPHA-L-FUCOSIDASE 2"/>
    <property type="match status" value="1"/>
</dbReference>
<keyword evidence="5" id="KW-1185">Reference proteome</keyword>
<dbReference type="SUPFAM" id="SSF48208">
    <property type="entry name" value="Six-hairpin glycosidases"/>
    <property type="match status" value="1"/>
</dbReference>
<reference evidence="5" key="1">
    <citation type="journal article" date="2017" name="Nat. Ecol. Evol.">
        <title>Genome expansion and lineage-specific genetic innovations in the forest pathogenic fungi Armillaria.</title>
        <authorList>
            <person name="Sipos G."/>
            <person name="Prasanna A.N."/>
            <person name="Walter M.C."/>
            <person name="O'Connor E."/>
            <person name="Balint B."/>
            <person name="Krizsan K."/>
            <person name="Kiss B."/>
            <person name="Hess J."/>
            <person name="Varga T."/>
            <person name="Slot J."/>
            <person name="Riley R."/>
            <person name="Boka B."/>
            <person name="Rigling D."/>
            <person name="Barry K."/>
            <person name="Lee J."/>
            <person name="Mihaltcheva S."/>
            <person name="LaButti K."/>
            <person name="Lipzen A."/>
            <person name="Waldron R."/>
            <person name="Moloney N.M."/>
            <person name="Sperisen C."/>
            <person name="Kredics L."/>
            <person name="Vagvoelgyi C."/>
            <person name="Patrignani A."/>
            <person name="Fitzpatrick D."/>
            <person name="Nagy I."/>
            <person name="Doyle S."/>
            <person name="Anderson J.B."/>
            <person name="Grigoriev I.V."/>
            <person name="Gueldener U."/>
            <person name="Muensterkoetter M."/>
            <person name="Nagy L.G."/>
        </authorList>
    </citation>
    <scope>NUCLEOTIDE SEQUENCE [LARGE SCALE GENOMIC DNA]</scope>
    <source>
        <strain evidence="5">C18/9</strain>
    </source>
</reference>
<feature type="domain" description="Alpha fucosidase A-like C-terminal" evidence="2">
    <location>
        <begin position="776"/>
        <end position="820"/>
    </location>
</feature>
<dbReference type="InterPro" id="IPR049053">
    <property type="entry name" value="AFCA-like_C"/>
</dbReference>